<sequence>MSSSSAKSRGFFAYYREYARSGVHAASAAALTAFGLLATYTGNRGFILLAIAVYVLPPAFLYLTGEGERVPTVVGDGDQSGGNRGDGATREVDPGDEDRSSSVDADAEGGTDDRHQVDDTDTAPPEAENGANRGTDRQTGADATEPNHHEVSSSGESLADDIGTDDASRDEDGWSTVETPTDEPLTGVVATHDGAFAVGENGVVLARETDGWEFALEHGPSADGESLRGVDATDDDQTIWFAGDGGALGRYDIEEGRLTDHSAPKDQTSTWTAVAVVGSAGEERVHLANGSGEVLRGAYDGGAVDWDEIRKPGSGSSITDLAFDDAGYACDSSQGVYATTDGGASYETIGIEDANTDFAALAATDAELVVAGGDGTVFRYDGSVWTTLRAGETALRAIDLANEMGLAAGDAGGIFEHADGGWESVETPTDADLSGVLVGAGERDRPDVAVGTSGTIVERDRD</sequence>
<feature type="compositionally biased region" description="Basic and acidic residues" evidence="1">
    <location>
        <begin position="87"/>
        <end position="101"/>
    </location>
</feature>
<evidence type="ECO:0000313" key="4">
    <source>
        <dbReference type="Proteomes" id="UP000011625"/>
    </source>
</evidence>
<dbReference type="AlphaFoldDB" id="M0N705"/>
<accession>M0N705</accession>
<organism evidence="3 4">
    <name type="scientific">Halococcus salifodinae DSM 8989</name>
    <dbReference type="NCBI Taxonomy" id="1227456"/>
    <lineage>
        <taxon>Archaea</taxon>
        <taxon>Methanobacteriati</taxon>
        <taxon>Methanobacteriota</taxon>
        <taxon>Stenosarchaea group</taxon>
        <taxon>Halobacteria</taxon>
        <taxon>Halobacteriales</taxon>
        <taxon>Halococcaceae</taxon>
        <taxon>Halococcus</taxon>
    </lineage>
</organism>
<dbReference type="Proteomes" id="UP000011625">
    <property type="component" value="Unassembled WGS sequence"/>
</dbReference>
<keyword evidence="2" id="KW-0812">Transmembrane</keyword>
<feature type="region of interest" description="Disordered" evidence="1">
    <location>
        <begin position="72"/>
        <end position="187"/>
    </location>
</feature>
<dbReference type="RefSeq" id="WP_005043143.1">
    <property type="nucleotide sequence ID" value="NZ_AOME01000054.1"/>
</dbReference>
<reference evidence="3 4" key="1">
    <citation type="journal article" date="2014" name="PLoS Genet.">
        <title>Phylogenetically driven sequencing of extremely halophilic archaea reveals strategies for static and dynamic osmo-response.</title>
        <authorList>
            <person name="Becker E.A."/>
            <person name="Seitzer P.M."/>
            <person name="Tritt A."/>
            <person name="Larsen D."/>
            <person name="Krusor M."/>
            <person name="Yao A.I."/>
            <person name="Wu D."/>
            <person name="Madern D."/>
            <person name="Eisen J.A."/>
            <person name="Darling A.E."/>
            <person name="Facciotti M.T."/>
        </authorList>
    </citation>
    <scope>NUCLEOTIDE SEQUENCE [LARGE SCALE GENOMIC DNA]</scope>
    <source>
        <strain evidence="3 4">DSM 8989</strain>
    </source>
</reference>
<keyword evidence="2" id="KW-0472">Membrane</keyword>
<feature type="transmembrane region" description="Helical" evidence="2">
    <location>
        <begin position="21"/>
        <end position="40"/>
    </location>
</feature>
<dbReference type="STRING" id="1227456.C450_10158"/>
<evidence type="ECO:0000313" key="3">
    <source>
        <dbReference type="EMBL" id="EMA52455.1"/>
    </source>
</evidence>
<protein>
    <recommendedName>
        <fullName evidence="5">Photosynthesis system II assembly factor Ycf48/Hcf136-like domain-containing protein</fullName>
    </recommendedName>
</protein>
<proteinExistence type="predicted"/>
<dbReference type="OrthoDB" id="320255at2157"/>
<evidence type="ECO:0000256" key="1">
    <source>
        <dbReference type="SAM" id="MobiDB-lite"/>
    </source>
</evidence>
<dbReference type="PATRIC" id="fig|1227456.3.peg.2053"/>
<dbReference type="SUPFAM" id="SSF50969">
    <property type="entry name" value="YVTN repeat-like/Quinoprotein amine dehydrogenase"/>
    <property type="match status" value="1"/>
</dbReference>
<comment type="caution">
    <text evidence="3">The sequence shown here is derived from an EMBL/GenBank/DDBJ whole genome shotgun (WGS) entry which is preliminary data.</text>
</comment>
<gene>
    <name evidence="3" type="ORF">C450_10158</name>
</gene>
<name>M0N705_9EURY</name>
<dbReference type="InterPro" id="IPR011044">
    <property type="entry name" value="Quino_amine_DH_bsu"/>
</dbReference>
<evidence type="ECO:0000256" key="2">
    <source>
        <dbReference type="SAM" id="Phobius"/>
    </source>
</evidence>
<keyword evidence="2" id="KW-1133">Transmembrane helix</keyword>
<evidence type="ECO:0008006" key="5">
    <source>
        <dbReference type="Google" id="ProtNLM"/>
    </source>
</evidence>
<keyword evidence="4" id="KW-1185">Reference proteome</keyword>
<dbReference type="EMBL" id="AOME01000054">
    <property type="protein sequence ID" value="EMA52455.1"/>
    <property type="molecule type" value="Genomic_DNA"/>
</dbReference>